<sequence length="127" mass="13829">MKNSLLVLLICLICLGFASCKKNSDADPAVSIRVKNTSQYRYDSVYVSTLGGTRAYGPLEAGKSSDYKTFTSAYSTAAIRVVLDGTSWQLTPIDYVGMSPLSAGEYTYAISVVDYGQRRLGLTFEQP</sequence>
<evidence type="ECO:0000313" key="2">
    <source>
        <dbReference type="EMBL" id="QNH63303.1"/>
    </source>
</evidence>
<dbReference type="KEGG" id="hsk:H4317_05725"/>
<dbReference type="AlphaFoldDB" id="A0A7G7WAB0"/>
<organism evidence="2 3">
    <name type="scientific">Hymenobacter sediminicola</name>
    <dbReference type="NCBI Taxonomy" id="2761579"/>
    <lineage>
        <taxon>Bacteria</taxon>
        <taxon>Pseudomonadati</taxon>
        <taxon>Bacteroidota</taxon>
        <taxon>Cytophagia</taxon>
        <taxon>Cytophagales</taxon>
        <taxon>Hymenobacteraceae</taxon>
        <taxon>Hymenobacter</taxon>
    </lineage>
</organism>
<name>A0A7G7WAB0_9BACT</name>
<accession>A0A7G7WAB0</accession>
<evidence type="ECO:0000256" key="1">
    <source>
        <dbReference type="SAM" id="SignalP"/>
    </source>
</evidence>
<reference evidence="2 3" key="1">
    <citation type="submission" date="2020-08" db="EMBL/GenBank/DDBJ databases">
        <title>Hymenobacter sp. S2-20-2 genome sequencing.</title>
        <authorList>
            <person name="Jin L."/>
        </authorList>
    </citation>
    <scope>NUCLEOTIDE SEQUENCE [LARGE SCALE GENOMIC DNA]</scope>
    <source>
        <strain evidence="2 3">S2-20-2</strain>
    </source>
</reference>
<gene>
    <name evidence="2" type="ORF">H4317_05725</name>
</gene>
<keyword evidence="1" id="KW-0732">Signal</keyword>
<feature type="signal peptide" evidence="1">
    <location>
        <begin position="1"/>
        <end position="18"/>
    </location>
</feature>
<dbReference type="PROSITE" id="PS51257">
    <property type="entry name" value="PROKAR_LIPOPROTEIN"/>
    <property type="match status" value="1"/>
</dbReference>
<keyword evidence="3" id="KW-1185">Reference proteome</keyword>
<dbReference type="Proteomes" id="UP000515489">
    <property type="component" value="Chromosome"/>
</dbReference>
<evidence type="ECO:0000313" key="3">
    <source>
        <dbReference type="Proteomes" id="UP000515489"/>
    </source>
</evidence>
<dbReference type="EMBL" id="CP060202">
    <property type="protein sequence ID" value="QNH63303.1"/>
    <property type="molecule type" value="Genomic_DNA"/>
</dbReference>
<protein>
    <recommendedName>
        <fullName evidence="4">DUF4625 domain-containing protein</fullName>
    </recommendedName>
</protein>
<proteinExistence type="predicted"/>
<dbReference type="RefSeq" id="WP_185889182.1">
    <property type="nucleotide sequence ID" value="NZ_CP060202.1"/>
</dbReference>
<evidence type="ECO:0008006" key="4">
    <source>
        <dbReference type="Google" id="ProtNLM"/>
    </source>
</evidence>
<feature type="chain" id="PRO_5028962095" description="DUF4625 domain-containing protein" evidence="1">
    <location>
        <begin position="19"/>
        <end position="127"/>
    </location>
</feature>